<evidence type="ECO:0000313" key="7">
    <source>
        <dbReference type="Proteomes" id="UP000237631"/>
    </source>
</evidence>
<feature type="repeat" description="ANK" evidence="2">
    <location>
        <begin position="840"/>
        <end position="872"/>
    </location>
</feature>
<evidence type="ECO:0000259" key="4">
    <source>
        <dbReference type="Pfam" id="PF06985"/>
    </source>
</evidence>
<dbReference type="EMBL" id="PNEN01000540">
    <property type="protein sequence ID" value="PPJ55408.1"/>
    <property type="molecule type" value="Genomic_DNA"/>
</dbReference>
<sequence>MRLLNVETFKFQSFRENNRPKYVILSHRWVEDQEVTLEDVQNERNTDFSGYKKILRFADYVKQYIPEIEWIWVDICCIDKKNAVELSKSLNLMFGWYRDAELCIAYMADVDEAGDKARFEQSEWFLRGWTLQELLAPRTVVFVTTAWSVIGHKGPSSRSSTEYCVGPGLEADIARITGIKEHVVHDYSAFTELASEIKMGWMERRTTTEAEDRWYALFGILGVTPGANYGEGCDGAKQRLLRAINRKDSVNQKLHTTVEQAAQFRDIVAWLDPPDPWTNHNSARELREPDSGYWLLRSDAYQNWKTASNHLLWTYGKAGCGKTVLSSTAIEDVKRYCNDRPNSGYAIFYFTFSDNRKQRLVNLLKSLVAQLGWKAPALHLLQLAYSKPNRSLLGLHDLREVVVACLKAYDEVFLLLDALDEASEDDDNRHVVLEWLGHVLDEAAHVKILATSRELPDIRDRMIELDARRMPIPSSSVNEDIRRYTVAQLAANRRLSGLNQATQQLIEDTITAKADGMFRWAFCQLQELKRLKSTKPSNVEKALKDLPKTLDETYERMLTMIPDESRSDAVAMLRLLAFSRKPPSLNELAEITIIDWEEDGHVNTEDRAGFADALEILSGLIIVIGTGGDHDDPSEMHDADRQEDTSPHIDGETRIRLAHFSVQEYLESERIKQSNAHAFQFEKGREHKILTHSCLAYLTYYSGCDERLSQRRDLKTFPLLGYTANSWYYHSPLQQPSDVSRELRFLSDQRIVEHWLMGEYVECGTGNFTPLIHSIGSGLYYASLLGLEVIFDEFLKCKANPNVQGGFYGSTLQAACYGGNERVVQILLDSGADVNAQGGYDNNALQAACYRGNERVVQILLDAGADVNAQGGYFGYALNTACNGGNGRLVQILLDAEADVNAAAETLGQRSNALDEATKEHQKCQATLVEAQGGDCRVHKYRDDMISNEEMVARKKKWRNIVQMLEEAGAVLPDRNESESEDWISSDGTVPTEEVEDS</sequence>
<evidence type="ECO:0000259" key="5">
    <source>
        <dbReference type="Pfam" id="PF24883"/>
    </source>
</evidence>
<dbReference type="SMART" id="SM00248">
    <property type="entry name" value="ANK"/>
    <property type="match status" value="4"/>
</dbReference>
<dbReference type="InterPro" id="IPR002110">
    <property type="entry name" value="Ankyrin_rpt"/>
</dbReference>
<feature type="region of interest" description="Disordered" evidence="3">
    <location>
        <begin position="970"/>
        <end position="998"/>
    </location>
</feature>
<keyword evidence="2" id="KW-0040">ANK repeat</keyword>
<dbReference type="SUPFAM" id="SSF52540">
    <property type="entry name" value="P-loop containing nucleoside triphosphate hydrolases"/>
    <property type="match status" value="1"/>
</dbReference>
<dbReference type="InterPro" id="IPR036770">
    <property type="entry name" value="Ankyrin_rpt-contain_sf"/>
</dbReference>
<dbReference type="InterPro" id="IPR056884">
    <property type="entry name" value="NPHP3-like_N"/>
</dbReference>
<dbReference type="InterPro" id="IPR027417">
    <property type="entry name" value="P-loop_NTPase"/>
</dbReference>
<keyword evidence="1" id="KW-0677">Repeat</keyword>
<feature type="domain" description="Nephrocystin 3-like N-terminal" evidence="5">
    <location>
        <begin position="291"/>
        <end position="453"/>
    </location>
</feature>
<dbReference type="PANTHER" id="PTHR10039:SF16">
    <property type="entry name" value="GPI INOSITOL-DEACYLASE"/>
    <property type="match status" value="1"/>
</dbReference>
<feature type="repeat" description="ANK" evidence="2">
    <location>
        <begin position="810"/>
        <end position="839"/>
    </location>
</feature>
<gene>
    <name evidence="6" type="ORF">CBER1_02774</name>
</gene>
<dbReference type="Gene3D" id="1.25.40.20">
    <property type="entry name" value="Ankyrin repeat-containing domain"/>
    <property type="match status" value="1"/>
</dbReference>
<comment type="caution">
    <text evidence="6">The sequence shown here is derived from an EMBL/GenBank/DDBJ whole genome shotgun (WGS) entry which is preliminary data.</text>
</comment>
<reference evidence="7" key="1">
    <citation type="journal article" date="2017" name="bioRxiv">
        <title>Conservation of a gene cluster reveals novel cercosporin biosynthetic mechanisms and extends production to the genus Colletotrichum.</title>
        <authorList>
            <person name="de Jonge R."/>
            <person name="Ebert M.K."/>
            <person name="Huitt-Roehl C.R."/>
            <person name="Pal P."/>
            <person name="Suttle J.C."/>
            <person name="Spanner R.E."/>
            <person name="Neubauer J.D."/>
            <person name="Jurick W.M.II."/>
            <person name="Stott K.A."/>
            <person name="Secor G.A."/>
            <person name="Thomma B.P.H.J."/>
            <person name="Van de Peer Y."/>
            <person name="Townsend C.A."/>
            <person name="Bolton M.D."/>
        </authorList>
    </citation>
    <scope>NUCLEOTIDE SEQUENCE [LARGE SCALE GENOMIC DNA]</scope>
    <source>
        <strain evidence="7">CBS538.71</strain>
    </source>
</reference>
<dbReference type="PROSITE" id="PS50088">
    <property type="entry name" value="ANK_REPEAT"/>
    <property type="match status" value="2"/>
</dbReference>
<dbReference type="PANTHER" id="PTHR10039">
    <property type="entry name" value="AMELOGENIN"/>
    <property type="match status" value="1"/>
</dbReference>
<name>A0A2S6C6P4_9PEZI</name>
<organism evidence="6 7">
    <name type="scientific">Cercospora berteroae</name>
    <dbReference type="NCBI Taxonomy" id="357750"/>
    <lineage>
        <taxon>Eukaryota</taxon>
        <taxon>Fungi</taxon>
        <taxon>Dikarya</taxon>
        <taxon>Ascomycota</taxon>
        <taxon>Pezizomycotina</taxon>
        <taxon>Dothideomycetes</taxon>
        <taxon>Dothideomycetidae</taxon>
        <taxon>Mycosphaerellales</taxon>
        <taxon>Mycosphaerellaceae</taxon>
        <taxon>Cercospora</taxon>
    </lineage>
</organism>
<accession>A0A2S6C6P4</accession>
<dbReference type="Proteomes" id="UP000237631">
    <property type="component" value="Unassembled WGS sequence"/>
</dbReference>
<dbReference type="OrthoDB" id="1577640at2759"/>
<dbReference type="InterPro" id="IPR010730">
    <property type="entry name" value="HET"/>
</dbReference>
<keyword evidence="7" id="KW-1185">Reference proteome</keyword>
<evidence type="ECO:0000313" key="6">
    <source>
        <dbReference type="EMBL" id="PPJ55408.1"/>
    </source>
</evidence>
<dbReference type="SUPFAM" id="SSF48403">
    <property type="entry name" value="Ankyrin repeat"/>
    <property type="match status" value="1"/>
</dbReference>
<feature type="domain" description="Heterokaryon incompatibility" evidence="4">
    <location>
        <begin position="22"/>
        <end position="113"/>
    </location>
</feature>
<dbReference type="PROSITE" id="PS50297">
    <property type="entry name" value="ANK_REP_REGION"/>
    <property type="match status" value="2"/>
</dbReference>
<dbReference type="STRING" id="357750.A0A2S6C6P4"/>
<protein>
    <submittedName>
        <fullName evidence="6">Uncharacterized protein</fullName>
    </submittedName>
</protein>
<dbReference type="Pfam" id="PF06985">
    <property type="entry name" value="HET"/>
    <property type="match status" value="1"/>
</dbReference>
<dbReference type="Pfam" id="PF24883">
    <property type="entry name" value="NPHP3_N"/>
    <property type="match status" value="1"/>
</dbReference>
<evidence type="ECO:0000256" key="2">
    <source>
        <dbReference type="PROSITE-ProRule" id="PRU00023"/>
    </source>
</evidence>
<dbReference type="Pfam" id="PF12796">
    <property type="entry name" value="Ank_2"/>
    <property type="match status" value="1"/>
</dbReference>
<evidence type="ECO:0000256" key="3">
    <source>
        <dbReference type="SAM" id="MobiDB-lite"/>
    </source>
</evidence>
<proteinExistence type="predicted"/>
<evidence type="ECO:0000256" key="1">
    <source>
        <dbReference type="ARBA" id="ARBA00022737"/>
    </source>
</evidence>
<dbReference type="AlphaFoldDB" id="A0A2S6C6P4"/>
<dbReference type="Gene3D" id="3.40.50.300">
    <property type="entry name" value="P-loop containing nucleotide triphosphate hydrolases"/>
    <property type="match status" value="1"/>
</dbReference>